<dbReference type="OrthoDB" id="4519518at2"/>
<evidence type="ECO:0000313" key="1">
    <source>
        <dbReference type="EMBL" id="CUU67241.1"/>
    </source>
</evidence>
<sequence length="248" mass="24957">MSFLRKTTVLGALALTATAVSPAVAGATTTHGGAPIVIAADNGAEGMCTLNSVVKSGDDVYGVTAGHCLDPEEFGGQPVKVTTESGELLADAEDIAAGGHLLDGGANYLEPNAGLNDFGWFRLDDSVDPDLNGISSTADTGIPLLDPLLTGQRIETGAPVPVTQNLVGGIVCKDGAKTGRTCGPVISVNTNSQEVFAAIPAIAGDSGSPLYVLGPDGKTHVVGALSNGSPVLFNVFDGTQNHLHRVGA</sequence>
<accession>A0A0X2NRA3</accession>
<name>A0A0X2NRA3_9CORY</name>
<dbReference type="Proteomes" id="UP000182498">
    <property type="component" value="Unassembled WGS sequence"/>
</dbReference>
<dbReference type="OMA" id="ANYLEPN"/>
<reference evidence="2" key="1">
    <citation type="submission" date="2015-11" db="EMBL/GenBank/DDBJ databases">
        <authorList>
            <person name="Dugat-Bony E."/>
        </authorList>
    </citation>
    <scope>NUCLEOTIDE SEQUENCE [LARGE SCALE GENOMIC DNA]</scope>
    <source>
        <strain evidence="2">Mu292</strain>
    </source>
</reference>
<dbReference type="InterPro" id="IPR018114">
    <property type="entry name" value="TRYPSIN_HIS"/>
</dbReference>
<proteinExistence type="predicted"/>
<dbReference type="GO" id="GO:0006508">
    <property type="term" value="P:proteolysis"/>
    <property type="evidence" value="ECO:0007669"/>
    <property type="project" value="InterPro"/>
</dbReference>
<protein>
    <submittedName>
        <fullName evidence="1">Uncharacterized protein</fullName>
    </submittedName>
</protein>
<dbReference type="GO" id="GO:0004252">
    <property type="term" value="F:serine-type endopeptidase activity"/>
    <property type="evidence" value="ECO:0007669"/>
    <property type="project" value="InterPro"/>
</dbReference>
<evidence type="ECO:0000313" key="2">
    <source>
        <dbReference type="Proteomes" id="UP000182498"/>
    </source>
</evidence>
<keyword evidence="2" id="KW-1185">Reference proteome</keyword>
<dbReference type="RefSeq" id="WP_014009583.1">
    <property type="nucleotide sequence ID" value="NZ_DAITTX010000014.1"/>
</dbReference>
<dbReference type="SUPFAM" id="SSF50494">
    <property type="entry name" value="Trypsin-like serine proteases"/>
    <property type="match status" value="1"/>
</dbReference>
<organism evidence="1 2">
    <name type="scientific">Corynebacterium variabile</name>
    <dbReference type="NCBI Taxonomy" id="1727"/>
    <lineage>
        <taxon>Bacteria</taxon>
        <taxon>Bacillati</taxon>
        <taxon>Actinomycetota</taxon>
        <taxon>Actinomycetes</taxon>
        <taxon>Mycobacteriales</taxon>
        <taxon>Corynebacteriaceae</taxon>
        <taxon>Corynebacterium</taxon>
    </lineage>
</organism>
<gene>
    <name evidence="1" type="ORF">CVAR292_02600</name>
</gene>
<dbReference type="InterPro" id="IPR009003">
    <property type="entry name" value="Peptidase_S1_PA"/>
</dbReference>
<dbReference type="AlphaFoldDB" id="A0A0X2NRA3"/>
<dbReference type="InterPro" id="IPR043504">
    <property type="entry name" value="Peptidase_S1_PA_chymotrypsin"/>
</dbReference>
<dbReference type="EMBL" id="FAUH01000020">
    <property type="protein sequence ID" value="CUU67241.1"/>
    <property type="molecule type" value="Genomic_DNA"/>
</dbReference>
<dbReference type="Gene3D" id="2.40.10.10">
    <property type="entry name" value="Trypsin-like serine proteases"/>
    <property type="match status" value="2"/>
</dbReference>
<dbReference type="PROSITE" id="PS00134">
    <property type="entry name" value="TRYPSIN_HIS"/>
    <property type="match status" value="1"/>
</dbReference>